<protein>
    <submittedName>
        <fullName evidence="1">Uncharacterized protein</fullName>
    </submittedName>
</protein>
<keyword evidence="2" id="KW-1185">Reference proteome</keyword>
<dbReference type="EMBL" id="JARYMX010000008">
    <property type="protein sequence ID" value="KAJ9538715.1"/>
    <property type="molecule type" value="Genomic_DNA"/>
</dbReference>
<evidence type="ECO:0000313" key="2">
    <source>
        <dbReference type="Proteomes" id="UP001172457"/>
    </source>
</evidence>
<name>A0AA38W4R6_9ASTR</name>
<comment type="caution">
    <text evidence="1">The sequence shown here is derived from an EMBL/GenBank/DDBJ whole genome shotgun (WGS) entry which is preliminary data.</text>
</comment>
<reference evidence="1" key="1">
    <citation type="submission" date="2023-03" db="EMBL/GenBank/DDBJ databases">
        <title>Chromosome-scale reference genome and RAD-based genetic map of yellow starthistle (Centaurea solstitialis) reveal putative structural variation and QTLs associated with invader traits.</title>
        <authorList>
            <person name="Reatini B."/>
            <person name="Cang F.A."/>
            <person name="Jiang Q."/>
            <person name="Mckibben M.T.W."/>
            <person name="Barker M.S."/>
            <person name="Rieseberg L.H."/>
            <person name="Dlugosch K.M."/>
        </authorList>
    </citation>
    <scope>NUCLEOTIDE SEQUENCE</scope>
    <source>
        <strain evidence="1">CAN-66</strain>
        <tissue evidence="1">Leaf</tissue>
    </source>
</reference>
<dbReference type="Proteomes" id="UP001172457">
    <property type="component" value="Chromosome 8"/>
</dbReference>
<evidence type="ECO:0000313" key="1">
    <source>
        <dbReference type="EMBL" id="KAJ9538715.1"/>
    </source>
</evidence>
<dbReference type="AlphaFoldDB" id="A0AA38W4R6"/>
<gene>
    <name evidence="1" type="ORF">OSB04_031448</name>
</gene>
<organism evidence="1 2">
    <name type="scientific">Centaurea solstitialis</name>
    <name type="common">yellow star-thistle</name>
    <dbReference type="NCBI Taxonomy" id="347529"/>
    <lineage>
        <taxon>Eukaryota</taxon>
        <taxon>Viridiplantae</taxon>
        <taxon>Streptophyta</taxon>
        <taxon>Embryophyta</taxon>
        <taxon>Tracheophyta</taxon>
        <taxon>Spermatophyta</taxon>
        <taxon>Magnoliopsida</taxon>
        <taxon>eudicotyledons</taxon>
        <taxon>Gunneridae</taxon>
        <taxon>Pentapetalae</taxon>
        <taxon>asterids</taxon>
        <taxon>campanulids</taxon>
        <taxon>Asterales</taxon>
        <taxon>Asteraceae</taxon>
        <taxon>Carduoideae</taxon>
        <taxon>Cardueae</taxon>
        <taxon>Centaureinae</taxon>
        <taxon>Centaurea</taxon>
    </lineage>
</organism>
<sequence length="138" mass="14896">MPNSPEACISIGVLTIPPFSAMAMSSSAFWSKVQHFSGASGLLSRIGLFELIHQLKIPNRASLLYPNRVHTFPESGKLRFPESVNEFPTSGVVPNFVPRLFNSDSGFTKIRIGSYCSSGSGFTNTESGFSTRSESGIS</sequence>
<accession>A0AA38W4R6</accession>
<proteinExistence type="predicted"/>